<sequence>MALNLLGLCYQRSLGTSINYAEAFKSFLQAAKMGLPESQYRLGNCYEFAEGTKRDLEQAMHWYQMAIDNNHQCYIDLKR</sequence>
<gene>
    <name evidence="1" type="ORF">RPERSI_LOCUS14442</name>
</gene>
<dbReference type="EMBL" id="CAJVQC010033254">
    <property type="protein sequence ID" value="CAG8753505.1"/>
    <property type="molecule type" value="Genomic_DNA"/>
</dbReference>
<evidence type="ECO:0000313" key="1">
    <source>
        <dbReference type="EMBL" id="CAG8753505.1"/>
    </source>
</evidence>
<organism evidence="1 2">
    <name type="scientific">Racocetra persica</name>
    <dbReference type="NCBI Taxonomy" id="160502"/>
    <lineage>
        <taxon>Eukaryota</taxon>
        <taxon>Fungi</taxon>
        <taxon>Fungi incertae sedis</taxon>
        <taxon>Mucoromycota</taxon>
        <taxon>Glomeromycotina</taxon>
        <taxon>Glomeromycetes</taxon>
        <taxon>Diversisporales</taxon>
        <taxon>Gigasporaceae</taxon>
        <taxon>Racocetra</taxon>
    </lineage>
</organism>
<feature type="non-terminal residue" evidence="1">
    <location>
        <position position="79"/>
    </location>
</feature>
<accession>A0ACA9QJ34</accession>
<name>A0ACA9QJ34_9GLOM</name>
<protein>
    <submittedName>
        <fullName evidence="1">18303_t:CDS:1</fullName>
    </submittedName>
</protein>
<reference evidence="1" key="1">
    <citation type="submission" date="2021-06" db="EMBL/GenBank/DDBJ databases">
        <authorList>
            <person name="Kallberg Y."/>
            <person name="Tangrot J."/>
            <person name="Rosling A."/>
        </authorList>
    </citation>
    <scope>NUCLEOTIDE SEQUENCE</scope>
    <source>
        <strain evidence="1">MA461A</strain>
    </source>
</reference>
<proteinExistence type="predicted"/>
<keyword evidence="2" id="KW-1185">Reference proteome</keyword>
<evidence type="ECO:0000313" key="2">
    <source>
        <dbReference type="Proteomes" id="UP000789920"/>
    </source>
</evidence>
<dbReference type="Proteomes" id="UP000789920">
    <property type="component" value="Unassembled WGS sequence"/>
</dbReference>
<comment type="caution">
    <text evidence="1">The sequence shown here is derived from an EMBL/GenBank/DDBJ whole genome shotgun (WGS) entry which is preliminary data.</text>
</comment>